<dbReference type="Pfam" id="PF08268">
    <property type="entry name" value="FBA_3"/>
    <property type="match status" value="1"/>
</dbReference>
<evidence type="ECO:0000313" key="2">
    <source>
        <dbReference type="EMBL" id="CAA0395872.1"/>
    </source>
</evidence>
<dbReference type="Proteomes" id="UP000434276">
    <property type="component" value="Unassembled WGS sequence"/>
</dbReference>
<dbReference type="InterPro" id="IPR001810">
    <property type="entry name" value="F-box_dom"/>
</dbReference>
<accession>A0A5S9XU40</accession>
<sequence>MAFSFDLAVILQRERRRTKRRRRDLCKSRQPIPEIPFDLVIEILTRLPAKSLMRFKSVSKLWSSLICSRNFTNRLLKLSSPPRLFMCLSSSDNSHLKTVLLSLSSPPDSDITMSSSVIDQDLTMPGMKGYQISHVFRGLMCLVKKPSAQIYNTTTRQLVVLPDIEESTILAEEHKSKKIMYHIGHDPVYGQYKVVCIVSRASDEVEEYTFLSEHWVLLLEGEGSRRWRKISCKYPPHVPLGQGLTLSGRMHYLAWVRVSDNRVLVIFDTHSEEFSMLQVPGEIFWKYNGLLEYGGKIAILNYTKVDIEGVMELWVVEDEEKNLWSSKILVVNPLQLQMVNSIISLTVLGTTRNGEVILVPGPEDKTVFNILLYDLQKNHIRKIEIKGGPDRYLNNIWEVVGMDDVENLMYL</sequence>
<dbReference type="AlphaFoldDB" id="A0A5S9XU40"/>
<organism evidence="2 3">
    <name type="scientific">Arabidopsis thaliana</name>
    <name type="common">Mouse-ear cress</name>
    <dbReference type="NCBI Taxonomy" id="3702"/>
    <lineage>
        <taxon>Eukaryota</taxon>
        <taxon>Viridiplantae</taxon>
        <taxon>Streptophyta</taxon>
        <taxon>Embryophyta</taxon>
        <taxon>Tracheophyta</taxon>
        <taxon>Spermatophyta</taxon>
        <taxon>Magnoliopsida</taxon>
        <taxon>eudicotyledons</taxon>
        <taxon>Gunneridae</taxon>
        <taxon>Pentapetalae</taxon>
        <taxon>rosids</taxon>
        <taxon>malvids</taxon>
        <taxon>Brassicales</taxon>
        <taxon>Brassicaceae</taxon>
        <taxon>Camelineae</taxon>
        <taxon>Arabidopsis</taxon>
    </lineage>
</organism>
<dbReference type="SUPFAM" id="SSF81383">
    <property type="entry name" value="F-box domain"/>
    <property type="match status" value="1"/>
</dbReference>
<dbReference type="CDD" id="cd22157">
    <property type="entry name" value="F-box_AtFBW1-like"/>
    <property type="match status" value="1"/>
</dbReference>
<dbReference type="InterPro" id="IPR017451">
    <property type="entry name" value="F-box-assoc_interact_dom"/>
</dbReference>
<dbReference type="Pfam" id="PF00646">
    <property type="entry name" value="F-box"/>
    <property type="match status" value="1"/>
</dbReference>
<proteinExistence type="predicted"/>
<dbReference type="OrthoDB" id="687122at2759"/>
<dbReference type="Gene3D" id="1.20.1280.50">
    <property type="match status" value="1"/>
</dbReference>
<dbReference type="SMART" id="SM00256">
    <property type="entry name" value="FBOX"/>
    <property type="match status" value="1"/>
</dbReference>
<protein>
    <recommendedName>
        <fullName evidence="1">F-box domain-containing protein</fullName>
    </recommendedName>
</protein>
<reference evidence="2 3" key="1">
    <citation type="submission" date="2019-12" db="EMBL/GenBank/DDBJ databases">
        <authorList>
            <person name="Jiao W.-B."/>
            <person name="Schneeberger K."/>
        </authorList>
    </citation>
    <scope>NUCLEOTIDE SEQUENCE [LARGE SCALE GENOMIC DNA]</scope>
    <source>
        <strain evidence="3">cv. C24</strain>
    </source>
</reference>
<dbReference type="InterPro" id="IPR013187">
    <property type="entry name" value="F-box-assoc_dom_typ3"/>
</dbReference>
<dbReference type="NCBIfam" id="TIGR01640">
    <property type="entry name" value="F_box_assoc_1"/>
    <property type="match status" value="1"/>
</dbReference>
<evidence type="ECO:0000313" key="3">
    <source>
        <dbReference type="Proteomes" id="UP000434276"/>
    </source>
</evidence>
<feature type="domain" description="F-box" evidence="1">
    <location>
        <begin position="29"/>
        <end position="75"/>
    </location>
</feature>
<dbReference type="PANTHER" id="PTHR31111:SF17">
    <property type="entry name" value="F-BOX DOMAIN-CONTAINING PROTEIN"/>
    <property type="match status" value="1"/>
</dbReference>
<gene>
    <name evidence="2" type="ORF">C24_LOCUS18610</name>
</gene>
<evidence type="ECO:0000259" key="1">
    <source>
        <dbReference type="PROSITE" id="PS50181"/>
    </source>
</evidence>
<name>A0A5S9XU40_ARATH</name>
<dbReference type="InterPro" id="IPR036047">
    <property type="entry name" value="F-box-like_dom_sf"/>
</dbReference>
<dbReference type="PROSITE" id="PS50181">
    <property type="entry name" value="FBOX"/>
    <property type="match status" value="1"/>
</dbReference>
<dbReference type="PANTHER" id="PTHR31111">
    <property type="entry name" value="BNAA05G37150D PROTEIN-RELATED"/>
    <property type="match status" value="1"/>
</dbReference>
<dbReference type="EMBL" id="CACSHJ010000095">
    <property type="protein sequence ID" value="CAA0395872.1"/>
    <property type="molecule type" value="Genomic_DNA"/>
</dbReference>
<dbReference type="ExpressionAtlas" id="A0A5S9XU40">
    <property type="expression patterns" value="baseline and differential"/>
</dbReference>